<feature type="compositionally biased region" description="Basic residues" evidence="1">
    <location>
        <begin position="28"/>
        <end position="39"/>
    </location>
</feature>
<evidence type="ECO:0000313" key="3">
    <source>
        <dbReference type="Proteomes" id="UP001501842"/>
    </source>
</evidence>
<organism evidence="2 3">
    <name type="scientific">Actinocorallia aurantiaca</name>
    <dbReference type="NCBI Taxonomy" id="46204"/>
    <lineage>
        <taxon>Bacteria</taxon>
        <taxon>Bacillati</taxon>
        <taxon>Actinomycetota</taxon>
        <taxon>Actinomycetes</taxon>
        <taxon>Streptosporangiales</taxon>
        <taxon>Thermomonosporaceae</taxon>
        <taxon>Actinocorallia</taxon>
    </lineage>
</organism>
<reference evidence="3" key="1">
    <citation type="journal article" date="2019" name="Int. J. Syst. Evol. Microbiol.">
        <title>The Global Catalogue of Microorganisms (GCM) 10K type strain sequencing project: providing services to taxonomists for standard genome sequencing and annotation.</title>
        <authorList>
            <consortium name="The Broad Institute Genomics Platform"/>
            <consortium name="The Broad Institute Genome Sequencing Center for Infectious Disease"/>
            <person name="Wu L."/>
            <person name="Ma J."/>
        </authorList>
    </citation>
    <scope>NUCLEOTIDE SEQUENCE [LARGE SCALE GENOMIC DNA]</scope>
    <source>
        <strain evidence="3">JCM 8201</strain>
    </source>
</reference>
<evidence type="ECO:0000313" key="2">
    <source>
        <dbReference type="EMBL" id="GAA2731641.1"/>
    </source>
</evidence>
<feature type="region of interest" description="Disordered" evidence="1">
    <location>
        <begin position="19"/>
        <end position="39"/>
    </location>
</feature>
<dbReference type="Proteomes" id="UP001501842">
    <property type="component" value="Unassembled WGS sequence"/>
</dbReference>
<evidence type="ECO:0000256" key="1">
    <source>
        <dbReference type="SAM" id="MobiDB-lite"/>
    </source>
</evidence>
<dbReference type="EMBL" id="BAAATZ010000020">
    <property type="protein sequence ID" value="GAA2731641.1"/>
    <property type="molecule type" value="Genomic_DNA"/>
</dbReference>
<accession>A0ABP6GX20</accession>
<name>A0ABP6GX20_9ACTN</name>
<gene>
    <name evidence="2" type="ORF">GCM10010439_47550</name>
</gene>
<proteinExistence type="predicted"/>
<sequence>MLYFLIFLILLAVLGPLFGRDSRDGPRRASRARAHGRSA</sequence>
<protein>
    <submittedName>
        <fullName evidence="2">Uncharacterized protein</fullName>
    </submittedName>
</protein>
<keyword evidence="3" id="KW-1185">Reference proteome</keyword>
<comment type="caution">
    <text evidence="2">The sequence shown here is derived from an EMBL/GenBank/DDBJ whole genome shotgun (WGS) entry which is preliminary data.</text>
</comment>